<name>A0AAN9LRU4_CANGL</name>
<sequence>MLASPVMIDDQQVKQGFPASGTNIPLPKHPVYTRMDESTFFSDMDQDIHPVFSDQDKKKPLTRERKRSSFSSVYKEERKGAFRSLGNPFSSFVSCLKNTSFLEASCSYLSSKGAIRECLSNRPPANPSEHSNICPTFIREGTPNGFKTISTVGVIAPRAVPRVPLTFLLQAIQPRHAAVLSILVPLPNGRAIYILQPFYVLCHRWESYPLSGVKQVGKKNDYLLFYFRSTLSSLDLAGNEMKSKLGVCKSSCHSEPLDHSSFSPPFLCVYSSLVRARERDNSTHPASLTTSKA</sequence>
<gene>
    <name evidence="2" type="ORF">VNO77_19596</name>
</gene>
<evidence type="ECO:0000313" key="3">
    <source>
        <dbReference type="Proteomes" id="UP001367508"/>
    </source>
</evidence>
<reference evidence="2 3" key="1">
    <citation type="submission" date="2024-01" db="EMBL/GenBank/DDBJ databases">
        <title>The genomes of 5 underutilized Papilionoideae crops provide insights into root nodulation and disease resistanc.</title>
        <authorList>
            <person name="Jiang F."/>
        </authorList>
    </citation>
    <scope>NUCLEOTIDE SEQUENCE [LARGE SCALE GENOMIC DNA]</scope>
    <source>
        <strain evidence="2">LVBAO_FW01</strain>
        <tissue evidence="2">Leaves</tissue>
    </source>
</reference>
<proteinExistence type="predicted"/>
<dbReference type="Proteomes" id="UP001367508">
    <property type="component" value="Unassembled WGS sequence"/>
</dbReference>
<accession>A0AAN9LRU4</accession>
<feature type="compositionally biased region" description="Basic and acidic residues" evidence="1">
    <location>
        <begin position="54"/>
        <end position="63"/>
    </location>
</feature>
<keyword evidence="3" id="KW-1185">Reference proteome</keyword>
<evidence type="ECO:0000256" key="1">
    <source>
        <dbReference type="SAM" id="MobiDB-lite"/>
    </source>
</evidence>
<feature type="region of interest" description="Disordered" evidence="1">
    <location>
        <begin position="51"/>
        <end position="70"/>
    </location>
</feature>
<organism evidence="2 3">
    <name type="scientific">Canavalia gladiata</name>
    <name type="common">Sword bean</name>
    <name type="synonym">Dolichos gladiatus</name>
    <dbReference type="NCBI Taxonomy" id="3824"/>
    <lineage>
        <taxon>Eukaryota</taxon>
        <taxon>Viridiplantae</taxon>
        <taxon>Streptophyta</taxon>
        <taxon>Embryophyta</taxon>
        <taxon>Tracheophyta</taxon>
        <taxon>Spermatophyta</taxon>
        <taxon>Magnoliopsida</taxon>
        <taxon>eudicotyledons</taxon>
        <taxon>Gunneridae</taxon>
        <taxon>Pentapetalae</taxon>
        <taxon>rosids</taxon>
        <taxon>fabids</taxon>
        <taxon>Fabales</taxon>
        <taxon>Fabaceae</taxon>
        <taxon>Papilionoideae</taxon>
        <taxon>50 kb inversion clade</taxon>
        <taxon>NPAAA clade</taxon>
        <taxon>indigoferoid/millettioid clade</taxon>
        <taxon>Phaseoleae</taxon>
        <taxon>Canavalia</taxon>
    </lineage>
</organism>
<dbReference type="AlphaFoldDB" id="A0AAN9LRU4"/>
<dbReference type="AntiFam" id="ANF00170">
    <property type="entry name" value="Shadow ORF (opposite rpoB)"/>
</dbReference>
<dbReference type="EMBL" id="JAYMYQ010000004">
    <property type="protein sequence ID" value="KAK7338962.1"/>
    <property type="molecule type" value="Genomic_DNA"/>
</dbReference>
<evidence type="ECO:0000313" key="2">
    <source>
        <dbReference type="EMBL" id="KAK7338962.1"/>
    </source>
</evidence>
<protein>
    <submittedName>
        <fullName evidence="2">Uncharacterized protein</fullName>
    </submittedName>
</protein>
<comment type="caution">
    <text evidence="2">The sequence shown here is derived from an EMBL/GenBank/DDBJ whole genome shotgun (WGS) entry which is preliminary data.</text>
</comment>